<sequence>MYRCLPPTLTIQSLKRVTAPPSSLDNSLQKDGFRCCHDFGILLLNPCATGIACLVRPASVRNSIPLAASASKLIPSLPCLSRFDDEAEGATLAKTGAQSDRRRDEFACTCSCGSRRSRRSRIRYMDADLRRRAVWVHWMTDAAIRQLLPKLCDDAYDDLGGRFPARVAEPSAPTSGSRQQVLELCSRSSFDACQASSCDWLQLRKQRAKRSIASPDLSPTRVLRRLEFSAVLRSALQLQQPWTICISSLLLTS</sequence>
<keyword evidence="2" id="KW-1185">Reference proteome</keyword>
<name>A0A2R6WGY7_MARPO</name>
<reference evidence="2" key="1">
    <citation type="journal article" date="2017" name="Cell">
        <title>Insights into land plant evolution garnered from the Marchantia polymorpha genome.</title>
        <authorList>
            <person name="Bowman J.L."/>
            <person name="Kohchi T."/>
            <person name="Yamato K.T."/>
            <person name="Jenkins J."/>
            <person name="Shu S."/>
            <person name="Ishizaki K."/>
            <person name="Yamaoka S."/>
            <person name="Nishihama R."/>
            <person name="Nakamura Y."/>
            <person name="Berger F."/>
            <person name="Adam C."/>
            <person name="Aki S.S."/>
            <person name="Althoff F."/>
            <person name="Araki T."/>
            <person name="Arteaga-Vazquez M.A."/>
            <person name="Balasubrmanian S."/>
            <person name="Barry K."/>
            <person name="Bauer D."/>
            <person name="Boehm C.R."/>
            <person name="Briginshaw L."/>
            <person name="Caballero-Perez J."/>
            <person name="Catarino B."/>
            <person name="Chen F."/>
            <person name="Chiyoda S."/>
            <person name="Chovatia M."/>
            <person name="Davies K.M."/>
            <person name="Delmans M."/>
            <person name="Demura T."/>
            <person name="Dierschke T."/>
            <person name="Dolan L."/>
            <person name="Dorantes-Acosta A.E."/>
            <person name="Eklund D.M."/>
            <person name="Florent S.N."/>
            <person name="Flores-Sandoval E."/>
            <person name="Fujiyama A."/>
            <person name="Fukuzawa H."/>
            <person name="Galik B."/>
            <person name="Grimanelli D."/>
            <person name="Grimwood J."/>
            <person name="Grossniklaus U."/>
            <person name="Hamada T."/>
            <person name="Haseloff J."/>
            <person name="Hetherington A.J."/>
            <person name="Higo A."/>
            <person name="Hirakawa Y."/>
            <person name="Hundley H.N."/>
            <person name="Ikeda Y."/>
            <person name="Inoue K."/>
            <person name="Inoue S.I."/>
            <person name="Ishida S."/>
            <person name="Jia Q."/>
            <person name="Kakita M."/>
            <person name="Kanazawa T."/>
            <person name="Kawai Y."/>
            <person name="Kawashima T."/>
            <person name="Kennedy M."/>
            <person name="Kinose K."/>
            <person name="Kinoshita T."/>
            <person name="Kohara Y."/>
            <person name="Koide E."/>
            <person name="Komatsu K."/>
            <person name="Kopischke S."/>
            <person name="Kubo M."/>
            <person name="Kyozuka J."/>
            <person name="Lagercrantz U."/>
            <person name="Lin S.S."/>
            <person name="Lindquist E."/>
            <person name="Lipzen A.M."/>
            <person name="Lu C.W."/>
            <person name="De Luna E."/>
            <person name="Martienssen R.A."/>
            <person name="Minamino N."/>
            <person name="Mizutani M."/>
            <person name="Mizutani M."/>
            <person name="Mochizuki N."/>
            <person name="Monte I."/>
            <person name="Mosher R."/>
            <person name="Nagasaki H."/>
            <person name="Nakagami H."/>
            <person name="Naramoto S."/>
            <person name="Nishitani K."/>
            <person name="Ohtani M."/>
            <person name="Okamoto T."/>
            <person name="Okumura M."/>
            <person name="Phillips J."/>
            <person name="Pollak B."/>
            <person name="Reinders A."/>
            <person name="Rovekamp M."/>
            <person name="Sano R."/>
            <person name="Sawa S."/>
            <person name="Schmid M.W."/>
            <person name="Shirakawa M."/>
            <person name="Solano R."/>
            <person name="Spunde A."/>
            <person name="Suetsugu N."/>
            <person name="Sugano S."/>
            <person name="Sugiyama A."/>
            <person name="Sun R."/>
            <person name="Suzuki Y."/>
            <person name="Takenaka M."/>
            <person name="Takezawa D."/>
            <person name="Tomogane H."/>
            <person name="Tsuzuki M."/>
            <person name="Ueda T."/>
            <person name="Umeda M."/>
            <person name="Ward J.M."/>
            <person name="Watanabe Y."/>
            <person name="Yazaki K."/>
            <person name="Yokoyama R."/>
            <person name="Yoshitake Y."/>
            <person name="Yotsui I."/>
            <person name="Zachgo S."/>
            <person name="Schmutz J."/>
        </authorList>
    </citation>
    <scope>NUCLEOTIDE SEQUENCE [LARGE SCALE GENOMIC DNA]</scope>
    <source>
        <strain evidence="2">Tak-1</strain>
    </source>
</reference>
<dbReference type="EMBL" id="KZ772764">
    <property type="protein sequence ID" value="PTQ33118.1"/>
    <property type="molecule type" value="Genomic_DNA"/>
</dbReference>
<dbReference type="AlphaFoldDB" id="A0A2R6WGY7"/>
<gene>
    <name evidence="1" type="ORF">MARPO_0092s0079</name>
</gene>
<evidence type="ECO:0000313" key="1">
    <source>
        <dbReference type="EMBL" id="PTQ33118.1"/>
    </source>
</evidence>
<evidence type="ECO:0000313" key="2">
    <source>
        <dbReference type="Proteomes" id="UP000244005"/>
    </source>
</evidence>
<proteinExistence type="predicted"/>
<organism evidence="1 2">
    <name type="scientific">Marchantia polymorpha</name>
    <name type="common">Common liverwort</name>
    <name type="synonym">Marchantia aquatica</name>
    <dbReference type="NCBI Taxonomy" id="3197"/>
    <lineage>
        <taxon>Eukaryota</taxon>
        <taxon>Viridiplantae</taxon>
        <taxon>Streptophyta</taxon>
        <taxon>Embryophyta</taxon>
        <taxon>Marchantiophyta</taxon>
        <taxon>Marchantiopsida</taxon>
        <taxon>Marchantiidae</taxon>
        <taxon>Marchantiales</taxon>
        <taxon>Marchantiaceae</taxon>
        <taxon>Marchantia</taxon>
    </lineage>
</organism>
<accession>A0A2R6WGY7</accession>
<dbReference type="Proteomes" id="UP000244005">
    <property type="component" value="Unassembled WGS sequence"/>
</dbReference>
<protein>
    <submittedName>
        <fullName evidence="1">Uncharacterized protein</fullName>
    </submittedName>
</protein>